<dbReference type="EMBL" id="JBDKXB010000028">
    <property type="protein sequence ID" value="MEY6433768.1"/>
    <property type="molecule type" value="Genomic_DNA"/>
</dbReference>
<feature type="transmembrane region" description="Helical" evidence="8">
    <location>
        <begin position="452"/>
        <end position="470"/>
    </location>
</feature>
<evidence type="ECO:0000256" key="3">
    <source>
        <dbReference type="ARBA" id="ARBA00022692"/>
    </source>
</evidence>
<dbReference type="RefSeq" id="WP_369668155.1">
    <property type="nucleotide sequence ID" value="NZ_JBDKXB010000028.1"/>
</dbReference>
<feature type="transmembrane region" description="Helical" evidence="8">
    <location>
        <begin position="223"/>
        <end position="241"/>
    </location>
</feature>
<feature type="domain" description="NADH:quinone oxidoreductase/Mrp antiporter transmembrane" evidence="9">
    <location>
        <begin position="116"/>
        <end position="334"/>
    </location>
</feature>
<evidence type="ECO:0000256" key="2">
    <source>
        <dbReference type="ARBA" id="ARBA00022475"/>
    </source>
</evidence>
<keyword evidence="11" id="KW-1185">Reference proteome</keyword>
<feature type="transmembrane region" description="Helical" evidence="8">
    <location>
        <begin position="345"/>
        <end position="365"/>
    </location>
</feature>
<dbReference type="PANTHER" id="PTHR42682">
    <property type="entry name" value="HYDROGENASE-4 COMPONENT F"/>
    <property type="match status" value="1"/>
</dbReference>
<feature type="transmembrane region" description="Helical" evidence="8">
    <location>
        <begin position="98"/>
        <end position="115"/>
    </location>
</feature>
<proteinExistence type="predicted"/>
<accession>A0ABV4BKC4</accession>
<keyword evidence="6 8" id="KW-0472">Membrane</keyword>
<dbReference type="InterPro" id="IPR052175">
    <property type="entry name" value="ComplexI-like_HydComp"/>
</dbReference>
<evidence type="ECO:0000256" key="5">
    <source>
        <dbReference type="ARBA" id="ARBA00023002"/>
    </source>
</evidence>
<evidence type="ECO:0000256" key="1">
    <source>
        <dbReference type="ARBA" id="ARBA00004651"/>
    </source>
</evidence>
<dbReference type="InterPro" id="IPR001750">
    <property type="entry name" value="ND/Mrp_TM"/>
</dbReference>
<dbReference type="Proteomes" id="UP001564408">
    <property type="component" value="Unassembled WGS sequence"/>
</dbReference>
<feature type="transmembrane region" description="Helical" evidence="8">
    <location>
        <begin position="282"/>
        <end position="303"/>
    </location>
</feature>
<sequence>MSGLLLIAAWAWPLALAAVAHRPGFWWSPMVGVIPALLVLAVLPTESAPFVIPWMLFGATFALDTLGWAFLAFSSLLWAVTSVFVSDRQRWGPRAGRLRVFFLLAMGGNLMLILAADGISFFVGFALMGLAAYGLVAHQGGEQRRRAGRLYLAWTIVGEVALFSGLVLAAHQAAGHLGLAALAAGAAESQLAFLLILMGFGIKAALPGLHPWLPVTYGHAPSATAAILSSAMIKAGLLGWLRFLPLGGEPLPIWGETLVWLGLIAVFGASLIGLTQRLPGAILGYSSIAKMGILVLGLGLILIDPALAPAGILALTLFAAHHALVKGGLFLGVELRRNLPRPSRVAPLVPIGLLGLALALSDAPWSSGALAKHQLEPLLTSGDWAWLKSALTWATVGTLLLMARLLWVLWRLPASETTTSPAGLWAWGLLLVVIIGFPFVLGEGQDWSGTAWPLAIGIAIAIPFALLAWWRPHWTRGLIGLIPPGDILVVARPLRRLVARRLGPVRGLWNRARAAGIGLLQRIRPSPSDTNHDPERALRDWVMVGVLWLGIIALLAILLLAQ</sequence>
<dbReference type="PANTHER" id="PTHR42682:SF4">
    <property type="entry name" value="NADH-UBIQUINONE_PLASTOQUINONE"/>
    <property type="match status" value="1"/>
</dbReference>
<feature type="transmembrane region" description="Helical" evidence="8">
    <location>
        <begin position="422"/>
        <end position="440"/>
    </location>
</feature>
<evidence type="ECO:0000256" key="8">
    <source>
        <dbReference type="SAM" id="Phobius"/>
    </source>
</evidence>
<keyword evidence="2" id="KW-1003">Cell membrane</keyword>
<protein>
    <submittedName>
        <fullName evidence="10">Complex I subunit 5 family protein</fullName>
    </submittedName>
</protein>
<comment type="subcellular location">
    <subcellularLocation>
        <location evidence="1">Cell membrane</location>
        <topology evidence="1">Multi-pass membrane protein</topology>
    </subcellularLocation>
    <subcellularLocation>
        <location evidence="7">Membrane</location>
        <topology evidence="7">Multi-pass membrane protein</topology>
    </subcellularLocation>
</comment>
<comment type="caution">
    <text evidence="10">The sequence shown here is derived from an EMBL/GenBank/DDBJ whole genome shotgun (WGS) entry which is preliminary data.</text>
</comment>
<feature type="transmembrane region" description="Helical" evidence="8">
    <location>
        <begin position="385"/>
        <end position="410"/>
    </location>
</feature>
<dbReference type="InterPro" id="IPR003918">
    <property type="entry name" value="NADH_UbQ_OxRdtase"/>
</dbReference>
<reference evidence="10 11" key="1">
    <citation type="submission" date="2024-05" db="EMBL/GenBank/DDBJ databases">
        <title>Genome Sequence and Characterization of the New Strain Purple Sulfur Bacterium of Genus Thioalkalicoccus.</title>
        <authorList>
            <person name="Bryantseva I.A."/>
            <person name="Kyndt J.A."/>
            <person name="Imhoff J.F."/>
        </authorList>
    </citation>
    <scope>NUCLEOTIDE SEQUENCE [LARGE SCALE GENOMIC DNA]</scope>
    <source>
        <strain evidence="10 11">Um2</strain>
    </source>
</reference>
<feature type="transmembrane region" description="Helical" evidence="8">
    <location>
        <begin position="65"/>
        <end position="86"/>
    </location>
</feature>
<dbReference type="Pfam" id="PF00361">
    <property type="entry name" value="Proton_antipo_M"/>
    <property type="match status" value="1"/>
</dbReference>
<feature type="transmembrane region" description="Helical" evidence="8">
    <location>
        <begin position="309"/>
        <end position="333"/>
    </location>
</feature>
<organism evidence="10 11">
    <name type="scientific">Thioalkalicoccus limnaeus</name>
    <dbReference type="NCBI Taxonomy" id="120681"/>
    <lineage>
        <taxon>Bacteria</taxon>
        <taxon>Pseudomonadati</taxon>
        <taxon>Pseudomonadota</taxon>
        <taxon>Gammaproteobacteria</taxon>
        <taxon>Chromatiales</taxon>
        <taxon>Chromatiaceae</taxon>
        <taxon>Thioalkalicoccus</taxon>
    </lineage>
</organism>
<feature type="transmembrane region" description="Helical" evidence="8">
    <location>
        <begin position="150"/>
        <end position="171"/>
    </location>
</feature>
<evidence type="ECO:0000313" key="11">
    <source>
        <dbReference type="Proteomes" id="UP001564408"/>
    </source>
</evidence>
<name>A0ABV4BKC4_9GAMM</name>
<gene>
    <name evidence="10" type="ORF">ABC977_15290</name>
</gene>
<feature type="transmembrane region" description="Helical" evidence="8">
    <location>
        <begin position="177"/>
        <end position="202"/>
    </location>
</feature>
<feature type="transmembrane region" description="Helical" evidence="8">
    <location>
        <begin position="121"/>
        <end position="138"/>
    </location>
</feature>
<keyword evidence="4 8" id="KW-1133">Transmembrane helix</keyword>
<evidence type="ECO:0000313" key="10">
    <source>
        <dbReference type="EMBL" id="MEY6433768.1"/>
    </source>
</evidence>
<evidence type="ECO:0000256" key="6">
    <source>
        <dbReference type="ARBA" id="ARBA00023136"/>
    </source>
</evidence>
<evidence type="ECO:0000256" key="7">
    <source>
        <dbReference type="RuleBase" id="RU000320"/>
    </source>
</evidence>
<feature type="transmembrane region" description="Helical" evidence="8">
    <location>
        <begin position="541"/>
        <end position="561"/>
    </location>
</feature>
<dbReference type="PRINTS" id="PR01437">
    <property type="entry name" value="NUOXDRDTASE4"/>
</dbReference>
<keyword evidence="3 7" id="KW-0812">Transmembrane</keyword>
<feature type="transmembrane region" description="Helical" evidence="8">
    <location>
        <begin position="253"/>
        <end position="275"/>
    </location>
</feature>
<evidence type="ECO:0000256" key="4">
    <source>
        <dbReference type="ARBA" id="ARBA00022989"/>
    </source>
</evidence>
<evidence type="ECO:0000259" key="9">
    <source>
        <dbReference type="Pfam" id="PF00361"/>
    </source>
</evidence>
<keyword evidence="5" id="KW-0560">Oxidoreductase</keyword>